<dbReference type="STRING" id="1004.SAMN05661012_04072"/>
<dbReference type="Proteomes" id="UP001326715">
    <property type="component" value="Chromosome"/>
</dbReference>
<dbReference type="PANTHER" id="PTHR10514:SF27">
    <property type="entry name" value="ANGIOTENSIN-CONVERTING ENZYME"/>
    <property type="match status" value="1"/>
</dbReference>
<evidence type="ECO:0000256" key="7">
    <source>
        <dbReference type="PIRSR" id="PIRSR601548-5"/>
    </source>
</evidence>
<feature type="active site" description="Proton donor 2" evidence="8">
    <location>
        <position position="500"/>
    </location>
</feature>
<dbReference type="PROSITE" id="PS52011">
    <property type="entry name" value="PEPTIDASE_M2"/>
    <property type="match status" value="1"/>
</dbReference>
<protein>
    <submittedName>
        <fullName evidence="11">M2 family metallopeptidase</fullName>
    </submittedName>
    <submittedName>
        <fullName evidence="10">Peptidyl-dipeptidase A</fullName>
    </submittedName>
</protein>
<feature type="binding site" evidence="6">
    <location>
        <position position="373"/>
    </location>
    <ligand>
        <name>Zn(2+)</name>
        <dbReference type="ChEBI" id="CHEBI:29105"/>
        <label>1</label>
        <note>catalytic</note>
    </ligand>
</feature>
<dbReference type="PRINTS" id="PR00791">
    <property type="entry name" value="PEPDIPTASEA"/>
</dbReference>
<dbReference type="Pfam" id="PF01401">
    <property type="entry name" value="Peptidase_M2"/>
    <property type="match status" value="1"/>
</dbReference>
<keyword evidence="13" id="KW-1185">Reference proteome</keyword>
<evidence type="ECO:0000256" key="1">
    <source>
        <dbReference type="ARBA" id="ARBA00022729"/>
    </source>
</evidence>
<evidence type="ECO:0000256" key="8">
    <source>
        <dbReference type="PIRSR" id="PIRSR601548-6"/>
    </source>
</evidence>
<keyword evidence="1" id="KW-0732">Signal</keyword>
<feature type="active site" description="Proton acceptor 2" evidence="8">
    <location>
        <position position="370"/>
    </location>
</feature>
<evidence type="ECO:0000313" key="11">
    <source>
        <dbReference type="EMBL" id="WQG91872.1"/>
    </source>
</evidence>
<feature type="glycosylation site" description="N-linked (GlcNAc...) asparagine" evidence="7">
    <location>
        <position position="424"/>
    </location>
</feature>
<dbReference type="Gene3D" id="1.10.1370.30">
    <property type="match status" value="1"/>
</dbReference>
<evidence type="ECO:0000256" key="6">
    <source>
        <dbReference type="PIRSR" id="PIRSR601548-3"/>
    </source>
</evidence>
<reference evidence="11 13" key="2">
    <citation type="submission" date="2023-11" db="EMBL/GenBank/DDBJ databases">
        <title>MicrobeMod: A computational toolkit for identifying prokaryotic methylation and restriction-modification with nanopore sequencing.</title>
        <authorList>
            <person name="Crits-Christoph A."/>
            <person name="Kang S.C."/>
            <person name="Lee H."/>
            <person name="Ostrov N."/>
        </authorList>
    </citation>
    <scope>NUCLEOTIDE SEQUENCE [LARGE SCALE GENOMIC DNA]</scope>
    <source>
        <strain evidence="11 13">ATCC 23090</strain>
    </source>
</reference>
<evidence type="ECO:0000313" key="10">
    <source>
        <dbReference type="EMBL" id="SFW73911.1"/>
    </source>
</evidence>
<evidence type="ECO:0000313" key="12">
    <source>
        <dbReference type="Proteomes" id="UP000183788"/>
    </source>
</evidence>
<feature type="binding site" evidence="9">
    <location>
        <position position="373"/>
    </location>
    <ligand>
        <name>Zn(2+)</name>
        <dbReference type="ChEBI" id="CHEBI:29105"/>
        <label>2</label>
        <note>catalytic</note>
    </ligand>
</feature>
<dbReference type="InterPro" id="IPR001548">
    <property type="entry name" value="Peptidase_M2"/>
</dbReference>
<feature type="active site" description="Proton donor 1" evidence="4">
    <location>
        <position position="500"/>
    </location>
</feature>
<keyword evidence="2" id="KW-1015">Disulfide bond</keyword>
<keyword evidence="6" id="KW-0479">Metal-binding</keyword>
<dbReference type="GO" id="GO:0016020">
    <property type="term" value="C:membrane"/>
    <property type="evidence" value="ECO:0007669"/>
    <property type="project" value="InterPro"/>
</dbReference>
<dbReference type="CDD" id="cd06461">
    <property type="entry name" value="M2_ACE"/>
    <property type="match status" value="1"/>
</dbReference>
<dbReference type="GO" id="GO:0008241">
    <property type="term" value="F:peptidyl-dipeptidase activity"/>
    <property type="evidence" value="ECO:0007669"/>
    <property type="project" value="InterPro"/>
</dbReference>
<evidence type="ECO:0000256" key="3">
    <source>
        <dbReference type="ARBA" id="ARBA00023180"/>
    </source>
</evidence>
<name>A0A1K1RQC0_9BACT</name>
<dbReference type="EMBL" id="FPIZ01000013">
    <property type="protein sequence ID" value="SFW73911.1"/>
    <property type="molecule type" value="Genomic_DNA"/>
</dbReference>
<keyword evidence="3 7" id="KW-0325">Glycoprotein</keyword>
<dbReference type="GO" id="GO:0006508">
    <property type="term" value="P:proteolysis"/>
    <property type="evidence" value="ECO:0007669"/>
    <property type="project" value="InterPro"/>
</dbReference>
<feature type="binding site" evidence="9">
    <location>
        <position position="399"/>
    </location>
    <ligand>
        <name>Zn(2+)</name>
        <dbReference type="ChEBI" id="CHEBI:29105"/>
        <label>2</label>
        <note>catalytic</note>
    </ligand>
</feature>
<dbReference type="AlphaFoldDB" id="A0A1K1RQC0"/>
<dbReference type="PROSITE" id="PS51257">
    <property type="entry name" value="PROKAR_LIPOPROTEIN"/>
    <property type="match status" value="1"/>
</dbReference>
<gene>
    <name evidence="10" type="ORF">SAMN05661012_04072</name>
    <name evidence="11" type="ORF">SR876_10180</name>
</gene>
<feature type="binding site" evidence="6">
    <location>
        <position position="399"/>
    </location>
    <ligand>
        <name>Zn(2+)</name>
        <dbReference type="ChEBI" id="CHEBI:29105"/>
        <label>1</label>
        <note>catalytic</note>
    </ligand>
</feature>
<sequence length="607" mass="69255">MNRFTLVATGALFSLAACQSSDNNKNKLTQEQAQTYLDGYNKTYQDLVYKDNLAQWTLNTRIVKGDTLSQQLADAADKVLAEYTGSKANIDSAQKYLQLKDQLTPLQLRQFEVILFNAGNNPATAGDIVTRRISATNKQLSALYGFKFTLDGKSVTTGRIDEILESSNNLQERRKAWIASKEVGKTLKAGLDSLQYLRNASVTPLGYKDFFDYNAREYGMSEDEVIKLTRQFITEIWPLYRELHTWARYTLADKYKQPVPDYIPADWLPNRWGQDWSSLVDVKGLSIDSILKVHGAEWMAHQSEEFYKSLGFDPLPPVFWEKSSLYPVPADSPFTKNNHASAWHMDIANDVRSLESITPTTDYWSTVLHEFGHIYYYMSYSRPEIPVILRSGANRGFHEAFGTMMGLASLQKPFLENLNLIPKNTTTNDTLKLLKEALSYVVSLPWSSGVMTAFEYNLYAKRLPKEQYNQAWWKLVKQFQGIVPPSERGEEYCDAATKTHINDDPAQYYDYSIASVLVFQFHAHIADSILHQDPHATNYWGNKAVGDFLKKVMSPGASIDWRQQLKDDLHTDMSAKPMVAYFSVLMDYLKKVNAGKKYTLPEQPVFE</sequence>
<organism evidence="10 12">
    <name type="scientific">Chitinophaga sancti</name>
    <dbReference type="NCBI Taxonomy" id="1004"/>
    <lineage>
        <taxon>Bacteria</taxon>
        <taxon>Pseudomonadati</taxon>
        <taxon>Bacteroidota</taxon>
        <taxon>Chitinophagia</taxon>
        <taxon>Chitinophagales</taxon>
        <taxon>Chitinophagaceae</taxon>
        <taxon>Chitinophaga</taxon>
    </lineage>
</organism>
<evidence type="ECO:0000256" key="2">
    <source>
        <dbReference type="ARBA" id="ARBA00023157"/>
    </source>
</evidence>
<keyword evidence="6" id="KW-0862">Zinc</keyword>
<proteinExistence type="predicted"/>
<feature type="active site" description="Proton acceptor 1" evidence="4">
    <location>
        <position position="370"/>
    </location>
</feature>
<evidence type="ECO:0000256" key="5">
    <source>
        <dbReference type="PIRSR" id="PIRSR601548-2"/>
    </source>
</evidence>
<dbReference type="GO" id="GO:0008237">
    <property type="term" value="F:metallopeptidase activity"/>
    <property type="evidence" value="ECO:0007669"/>
    <property type="project" value="InterPro"/>
</dbReference>
<feature type="binding site" evidence="6">
    <location>
        <position position="369"/>
    </location>
    <ligand>
        <name>Zn(2+)</name>
        <dbReference type="ChEBI" id="CHEBI:29105"/>
        <label>1</label>
        <note>catalytic</note>
    </ligand>
</feature>
<accession>A0A1K1RQC0</accession>
<evidence type="ECO:0000313" key="13">
    <source>
        <dbReference type="Proteomes" id="UP001326715"/>
    </source>
</evidence>
<feature type="binding site" evidence="5">
    <location>
        <position position="218"/>
    </location>
    <ligand>
        <name>chloride</name>
        <dbReference type="ChEBI" id="CHEBI:17996"/>
        <label>1</label>
    </ligand>
</feature>
<dbReference type="EMBL" id="CP140154">
    <property type="protein sequence ID" value="WQG91872.1"/>
    <property type="molecule type" value="Genomic_DNA"/>
</dbReference>
<dbReference type="PANTHER" id="PTHR10514">
    <property type="entry name" value="ANGIOTENSIN-CONVERTING ENZYME"/>
    <property type="match status" value="1"/>
</dbReference>
<dbReference type="RefSeq" id="WP_072363071.1">
    <property type="nucleotide sequence ID" value="NZ_CP139972.1"/>
</dbReference>
<evidence type="ECO:0000256" key="9">
    <source>
        <dbReference type="PIRSR" id="PIRSR601548-8"/>
    </source>
</evidence>
<reference evidence="10 12" key="1">
    <citation type="submission" date="2016-11" db="EMBL/GenBank/DDBJ databases">
        <authorList>
            <person name="Jaros S."/>
            <person name="Januszkiewicz K."/>
            <person name="Wedrychowicz H."/>
        </authorList>
    </citation>
    <scope>NUCLEOTIDE SEQUENCE [LARGE SCALE GENOMIC DNA]</scope>
    <source>
        <strain evidence="10 12">DSM 784</strain>
    </source>
</reference>
<dbReference type="SUPFAM" id="SSF55486">
    <property type="entry name" value="Metalloproteases ('zincins'), catalytic domain"/>
    <property type="match status" value="1"/>
</dbReference>
<dbReference type="OrthoDB" id="9762795at2"/>
<dbReference type="Proteomes" id="UP000183788">
    <property type="component" value="Unassembled WGS sequence"/>
</dbReference>
<feature type="binding site" evidence="9">
    <location>
        <position position="369"/>
    </location>
    <ligand>
        <name>Zn(2+)</name>
        <dbReference type="ChEBI" id="CHEBI:29105"/>
        <label>2</label>
        <note>catalytic</note>
    </ligand>
</feature>
<evidence type="ECO:0000256" key="4">
    <source>
        <dbReference type="PIRSR" id="PIRSR601548-1"/>
    </source>
</evidence>